<reference evidence="1" key="1">
    <citation type="submission" date="2014-11" db="EMBL/GenBank/DDBJ databases">
        <authorList>
            <person name="Amaro Gonzalez C."/>
        </authorList>
    </citation>
    <scope>NUCLEOTIDE SEQUENCE</scope>
</reference>
<proteinExistence type="predicted"/>
<protein>
    <submittedName>
        <fullName evidence="1">Uncharacterized protein</fullName>
    </submittedName>
</protein>
<evidence type="ECO:0000313" key="1">
    <source>
        <dbReference type="EMBL" id="JAH69581.1"/>
    </source>
</evidence>
<sequence>MVIYNQARSK</sequence>
<dbReference type="EMBL" id="GBXM01038996">
    <property type="protein sequence ID" value="JAH69581.1"/>
    <property type="molecule type" value="Transcribed_RNA"/>
</dbReference>
<name>A0A0E9UUZ7_ANGAN</name>
<organism evidence="1">
    <name type="scientific">Anguilla anguilla</name>
    <name type="common">European freshwater eel</name>
    <name type="synonym">Muraena anguilla</name>
    <dbReference type="NCBI Taxonomy" id="7936"/>
    <lineage>
        <taxon>Eukaryota</taxon>
        <taxon>Metazoa</taxon>
        <taxon>Chordata</taxon>
        <taxon>Craniata</taxon>
        <taxon>Vertebrata</taxon>
        <taxon>Euteleostomi</taxon>
        <taxon>Actinopterygii</taxon>
        <taxon>Neopterygii</taxon>
        <taxon>Teleostei</taxon>
        <taxon>Anguilliformes</taxon>
        <taxon>Anguillidae</taxon>
        <taxon>Anguilla</taxon>
    </lineage>
</organism>
<reference evidence="1" key="2">
    <citation type="journal article" date="2015" name="Fish Shellfish Immunol.">
        <title>Early steps in the European eel (Anguilla anguilla)-Vibrio vulnificus interaction in the gills: Role of the RtxA13 toxin.</title>
        <authorList>
            <person name="Callol A."/>
            <person name="Pajuelo D."/>
            <person name="Ebbesson L."/>
            <person name="Teles M."/>
            <person name="MacKenzie S."/>
            <person name="Amaro C."/>
        </authorList>
    </citation>
    <scope>NUCLEOTIDE SEQUENCE</scope>
</reference>
<accession>A0A0E9UUZ7</accession>